<dbReference type="EMBL" id="JASCZI010000044">
    <property type="protein sequence ID" value="MED6107641.1"/>
    <property type="molecule type" value="Genomic_DNA"/>
</dbReference>
<name>A0ABU6Q714_9FABA</name>
<evidence type="ECO:0000313" key="1">
    <source>
        <dbReference type="EMBL" id="MED6107641.1"/>
    </source>
</evidence>
<accession>A0ABU6Q714</accession>
<proteinExistence type="predicted"/>
<sequence length="127" mass="14449">MFNMRSFIVVENNMKSRTTETNYVLTFSNRTAVKPVANSSFLLRALRLRSIGEILRADRINEAEMDDDMDIGEKSVSGKTPLKRTITGMELAEIGASEVELEGQYSTNKFSRRVPRKSRLEIIDDDN</sequence>
<reference evidence="1 2" key="1">
    <citation type="journal article" date="2023" name="Plants (Basel)">
        <title>Bridging the Gap: Combining Genomics and Transcriptomics Approaches to Understand Stylosanthes scabra, an Orphan Legume from the Brazilian Caatinga.</title>
        <authorList>
            <person name="Ferreira-Neto J.R.C."/>
            <person name="da Silva M.D."/>
            <person name="Binneck E."/>
            <person name="de Melo N.F."/>
            <person name="da Silva R.H."/>
            <person name="de Melo A.L.T.M."/>
            <person name="Pandolfi V."/>
            <person name="Bustamante F.O."/>
            <person name="Brasileiro-Vidal A.C."/>
            <person name="Benko-Iseppon A.M."/>
        </authorList>
    </citation>
    <scope>NUCLEOTIDE SEQUENCE [LARGE SCALE GENOMIC DNA]</scope>
    <source>
        <tissue evidence="1">Leaves</tissue>
    </source>
</reference>
<keyword evidence="2" id="KW-1185">Reference proteome</keyword>
<gene>
    <name evidence="1" type="ORF">PIB30_015814</name>
</gene>
<comment type="caution">
    <text evidence="1">The sequence shown here is derived from an EMBL/GenBank/DDBJ whole genome shotgun (WGS) entry which is preliminary data.</text>
</comment>
<dbReference type="Proteomes" id="UP001341840">
    <property type="component" value="Unassembled WGS sequence"/>
</dbReference>
<evidence type="ECO:0000313" key="2">
    <source>
        <dbReference type="Proteomes" id="UP001341840"/>
    </source>
</evidence>
<protein>
    <submittedName>
        <fullName evidence="1">Uncharacterized protein</fullName>
    </submittedName>
</protein>
<organism evidence="1 2">
    <name type="scientific">Stylosanthes scabra</name>
    <dbReference type="NCBI Taxonomy" id="79078"/>
    <lineage>
        <taxon>Eukaryota</taxon>
        <taxon>Viridiplantae</taxon>
        <taxon>Streptophyta</taxon>
        <taxon>Embryophyta</taxon>
        <taxon>Tracheophyta</taxon>
        <taxon>Spermatophyta</taxon>
        <taxon>Magnoliopsida</taxon>
        <taxon>eudicotyledons</taxon>
        <taxon>Gunneridae</taxon>
        <taxon>Pentapetalae</taxon>
        <taxon>rosids</taxon>
        <taxon>fabids</taxon>
        <taxon>Fabales</taxon>
        <taxon>Fabaceae</taxon>
        <taxon>Papilionoideae</taxon>
        <taxon>50 kb inversion clade</taxon>
        <taxon>dalbergioids sensu lato</taxon>
        <taxon>Dalbergieae</taxon>
        <taxon>Pterocarpus clade</taxon>
        <taxon>Stylosanthes</taxon>
    </lineage>
</organism>